<dbReference type="AlphaFoldDB" id="A0A8H9LX40"/>
<reference evidence="1" key="2">
    <citation type="submission" date="2020-09" db="EMBL/GenBank/DDBJ databases">
        <authorList>
            <person name="Sun Q."/>
            <person name="Kim S."/>
        </authorList>
    </citation>
    <scope>NUCLEOTIDE SEQUENCE</scope>
    <source>
        <strain evidence="1">KCTC 32337</strain>
    </source>
</reference>
<dbReference type="SUPFAM" id="SSF52540">
    <property type="entry name" value="P-loop containing nucleoside triphosphate hydrolases"/>
    <property type="match status" value="1"/>
</dbReference>
<dbReference type="EMBL" id="BMZC01000007">
    <property type="protein sequence ID" value="GGZ67934.1"/>
    <property type="molecule type" value="Genomic_DNA"/>
</dbReference>
<evidence type="ECO:0000313" key="2">
    <source>
        <dbReference type="Proteomes" id="UP000622604"/>
    </source>
</evidence>
<dbReference type="RefSeq" id="WP_191866341.1">
    <property type="nucleotide sequence ID" value="NZ_BMZC01000007.1"/>
</dbReference>
<name>A0A8H9LX40_9ALTE</name>
<dbReference type="InterPro" id="IPR027417">
    <property type="entry name" value="P-loop_NTPase"/>
</dbReference>
<proteinExistence type="predicted"/>
<sequence length="1256" mass="147554">MGSQNQIKSKLLEMEGGKFQRLCDDWLYRKGYENINPIGMMDTTDRVVKGTPDCLLMQANGKYIFSEYTVQQDRLAKKLKDDIEKCFDENKTRIPVDEISEIIICYLGKLTTEEINELRTFCYEREVMLTLNGLDSISLSIKNSYPVLSEEYLDLPLDTGQLLSVDDFVERYGRSNFTTSIDNELLFCDDLLSNAVRALESSNFLLVSGAAGLGKTLFSVTLAKRILQENENTNVICLFDKGADLIRDITAYFSEPGDYLIFVDDANRLDNRLDYILHYLTEKDESRSFRIVATVRDYARTSVIEKVSKYTELHEQVITPLTDEQIKELAESLFGIKNGEYQKRIQEISCGNPRLAVMASKVAIETNQIQSIQNVTSLYSDYFGENEKVKLVLEDERLVLAACAIAFFRKIDKLNEQQMGIVENSFGIQAEEFWELVDILHKNELVDLYENEVVKISDQVLSTYLFYIAVFEKKIIPFSSIVNDFYPDYTRTIVDSLNPIISAFDQRKVVAGIRSEVKDIFEKYSENENVDKSIEFLSTFWFALPTESLVFSSKVINGMPDVDIDWKGENYEEAKSEADKSSLISLLTSFRFYDEQQFKMSFELLLQYLAKSKASLGFVIRALSERYNFKPNDCRYGYYVQSFIVDKLIEQMDKGENYLFSRIFILTASYLLKVEHREHQWSRGDAISIITFRLSPDEYLLALRDNIISNLSFLMDKDELQPFVIDVIKEYIGRARYEGADMAEADLPFFERYFVKKLDKDNLSHCMMMQDYCEHLESLELNYPIEWKEEFFNETLKLSNLLLEDRHERRMLEMGYEEYNQYRHQSLVEHFKGISLANFIDFIDRCKELNSALSGRDRDYSLKNGIEMSLRAIAESAPELFPDIVSNYMDYDDSFEVNPHFIVTDLFKTQSSEDVFLLLNSKEYRWKKLWLSTYFALLPEESIANDDANLLIEHIRNTPSNELRGWLDYLDKYKHIDDAIYCKIVRILTDKSSEDASYARSIGHLFSSHSSIFGNWFEIFEPDEELVFDAYLAAYSLERYWDYSGDALKHLLDRRFEFLYKLIDQIYEKERWPDLHTDMPELNFLWEREGYIEEIEEYAKYLQSKDEHSFRYRENIFSKLFTKEKGKTEPKGMVQKKHDFFRNAVKKNSTDIKFMCFLFNSVQYLSEEFRRELLGLFLGENDRFEDFQTLDYELTTRSWSGSRVPILERERNFLESLLPLFSSIKFLEHKSYVEIQIEDKLKSIEYEKKRDYLESR</sequence>
<accession>A0A8H9LX40</accession>
<dbReference type="Proteomes" id="UP000622604">
    <property type="component" value="Unassembled WGS sequence"/>
</dbReference>
<protein>
    <recommendedName>
        <fullName evidence="3">DNA replication protein</fullName>
    </recommendedName>
</protein>
<evidence type="ECO:0008006" key="3">
    <source>
        <dbReference type="Google" id="ProtNLM"/>
    </source>
</evidence>
<comment type="caution">
    <text evidence="1">The sequence shown here is derived from an EMBL/GenBank/DDBJ whole genome shotgun (WGS) entry which is preliminary data.</text>
</comment>
<gene>
    <name evidence="1" type="ORF">GCM10011274_28190</name>
</gene>
<organism evidence="1 2">
    <name type="scientific">Paraglaciecola chathamensis</name>
    <dbReference type="NCBI Taxonomy" id="368405"/>
    <lineage>
        <taxon>Bacteria</taxon>
        <taxon>Pseudomonadati</taxon>
        <taxon>Pseudomonadota</taxon>
        <taxon>Gammaproteobacteria</taxon>
        <taxon>Alteromonadales</taxon>
        <taxon>Alteromonadaceae</taxon>
        <taxon>Paraglaciecola</taxon>
    </lineage>
</organism>
<reference evidence="1" key="1">
    <citation type="journal article" date="2014" name="Int. J. Syst. Evol. Microbiol.">
        <title>Complete genome sequence of Corynebacterium casei LMG S-19264T (=DSM 44701T), isolated from a smear-ripened cheese.</title>
        <authorList>
            <consortium name="US DOE Joint Genome Institute (JGI-PGF)"/>
            <person name="Walter F."/>
            <person name="Albersmeier A."/>
            <person name="Kalinowski J."/>
            <person name="Ruckert C."/>
        </authorList>
    </citation>
    <scope>NUCLEOTIDE SEQUENCE</scope>
    <source>
        <strain evidence="1">KCTC 32337</strain>
    </source>
</reference>
<evidence type="ECO:0000313" key="1">
    <source>
        <dbReference type="EMBL" id="GGZ67934.1"/>
    </source>
</evidence>